<name>A0A561Q2K8_9BACT</name>
<feature type="transmembrane region" description="Helical" evidence="1">
    <location>
        <begin position="53"/>
        <end position="73"/>
    </location>
</feature>
<feature type="transmembrane region" description="Helical" evidence="1">
    <location>
        <begin position="118"/>
        <end position="142"/>
    </location>
</feature>
<comment type="caution">
    <text evidence="2">The sequence shown here is derived from an EMBL/GenBank/DDBJ whole genome shotgun (WGS) entry which is preliminary data.</text>
</comment>
<sequence length="230" mass="26662">MQTLFRKAGWLLTAMVILYGAWLMLLLTIPYAAFEKYTDFLITKQRVYPIRHWRISFYIHVFVSIAVLVTGLAQFSKYLLDKFPRLHRFSGKIYAIVVIAFSGPTGLVMGWYANGGKYARTSFVLLAILWIVFTIMGWIRAVQRRWPEHLTWMLRSYALTLSALTLRLYTLLLGLMHMPLRPVTAYITVSWLSWTLNLLMAEFVIKQMLMKKMGITAASPKETPQLSKLN</sequence>
<proteinExistence type="predicted"/>
<feature type="transmembrane region" description="Helical" evidence="1">
    <location>
        <begin position="154"/>
        <end position="177"/>
    </location>
</feature>
<reference evidence="2 3" key="1">
    <citation type="submission" date="2019-06" db="EMBL/GenBank/DDBJ databases">
        <title>Sorghum-associated microbial communities from plants grown in Nebraska, USA.</title>
        <authorList>
            <person name="Schachtman D."/>
        </authorList>
    </citation>
    <scope>NUCLEOTIDE SEQUENCE [LARGE SCALE GENOMIC DNA]</scope>
    <source>
        <strain evidence="2 3">1209</strain>
    </source>
</reference>
<feature type="transmembrane region" description="Helical" evidence="1">
    <location>
        <begin position="12"/>
        <end position="33"/>
    </location>
</feature>
<dbReference type="InterPro" id="IPR018750">
    <property type="entry name" value="DUF2306_membrane"/>
</dbReference>
<dbReference type="RefSeq" id="WP_145661762.1">
    <property type="nucleotide sequence ID" value="NZ_VIWO01000001.1"/>
</dbReference>
<dbReference type="AlphaFoldDB" id="A0A561Q2K8"/>
<dbReference type="Pfam" id="PF10067">
    <property type="entry name" value="DUF2306"/>
    <property type="match status" value="1"/>
</dbReference>
<dbReference type="EMBL" id="VIWO01000001">
    <property type="protein sequence ID" value="TWF44602.1"/>
    <property type="molecule type" value="Genomic_DNA"/>
</dbReference>
<dbReference type="Proteomes" id="UP000320811">
    <property type="component" value="Unassembled WGS sequence"/>
</dbReference>
<organism evidence="2 3">
    <name type="scientific">Chitinophaga polysaccharea</name>
    <dbReference type="NCBI Taxonomy" id="1293035"/>
    <lineage>
        <taxon>Bacteria</taxon>
        <taxon>Pseudomonadati</taxon>
        <taxon>Bacteroidota</taxon>
        <taxon>Chitinophagia</taxon>
        <taxon>Chitinophagales</taxon>
        <taxon>Chitinophagaceae</taxon>
        <taxon>Chitinophaga</taxon>
    </lineage>
</organism>
<feature type="transmembrane region" description="Helical" evidence="1">
    <location>
        <begin position="183"/>
        <end position="205"/>
    </location>
</feature>
<evidence type="ECO:0000313" key="2">
    <source>
        <dbReference type="EMBL" id="TWF44602.1"/>
    </source>
</evidence>
<evidence type="ECO:0000256" key="1">
    <source>
        <dbReference type="SAM" id="Phobius"/>
    </source>
</evidence>
<evidence type="ECO:0000313" key="3">
    <source>
        <dbReference type="Proteomes" id="UP000320811"/>
    </source>
</evidence>
<keyword evidence="3" id="KW-1185">Reference proteome</keyword>
<keyword evidence="1" id="KW-1133">Transmembrane helix</keyword>
<feature type="transmembrane region" description="Helical" evidence="1">
    <location>
        <begin position="93"/>
        <end position="112"/>
    </location>
</feature>
<keyword evidence="1" id="KW-0472">Membrane</keyword>
<gene>
    <name evidence="2" type="ORF">FHW36_101522</name>
</gene>
<protein>
    <submittedName>
        <fullName evidence="2">Putative membrane protein DUF2306</fullName>
    </submittedName>
</protein>
<accession>A0A561Q2K8</accession>
<dbReference type="OrthoDB" id="6385003at2"/>
<keyword evidence="1" id="KW-0812">Transmembrane</keyword>